<evidence type="ECO:0008006" key="3">
    <source>
        <dbReference type="Google" id="ProtNLM"/>
    </source>
</evidence>
<proteinExistence type="predicted"/>
<evidence type="ECO:0000313" key="2">
    <source>
        <dbReference type="Proteomes" id="UP000779574"/>
    </source>
</evidence>
<sequence length="584" mass="66242">MAEVFGAVASGIGIAGVAAQAIDGIRKLQAFCNDIRDAPEDIKYLTTELEILLGTIASIEAQIQRNSTMCQNMDPTPALRFVDQSVRSLNAVIEKLNGEINQKRTLGSMKMAWKKKVLESHLIKIERSKTSLGLAVSAYSTELYLQTATRTDTKIDQLSMDVTTLAISSQTQLVSKSGPQTKMTQKNGSSQQLRVYNDDNGESIRKKSRSPKVASVLSFSLILPSWLMQHSLKITLGRAAQSWTLSLRPYRTIAWNADIWQAIEDGDFDKMRNLIESGQATVFDRRNDGYTLLHALGGFATSLGPETFSCMARYLIDRGADINEPMNRGSPSVEKELRRRFPLDTLNFPAITMAARLREIRTFEWSFPPERAANYLGIESFEVAYSMSSDDTKRDLFRIALNKWGLTSGEGDAAREEWQDTVQGLFALGARFELLGIGEEKEKRVGGLEEGIEEDEAVVEVIRQFVAQYFWSKVAFHFPSIQYDIRDLVDGFEYFISRSECLDMRLGPSSSCRRFELCLDEEFMLSTGRFIKESYWWEPLELSLYYDDNLSIWVMWDSTYEAYCGEFWDLMDSPERTMPGTWIE</sequence>
<reference evidence="1" key="1">
    <citation type="journal article" date="2021" name="J Fungi (Basel)">
        <title>Virulence traits and population genomics of the black yeast Aureobasidium melanogenum.</title>
        <authorList>
            <person name="Cernosa A."/>
            <person name="Sun X."/>
            <person name="Gostincar C."/>
            <person name="Fang C."/>
            <person name="Gunde-Cimerman N."/>
            <person name="Song Z."/>
        </authorList>
    </citation>
    <scope>NUCLEOTIDE SEQUENCE</scope>
    <source>
        <strain evidence="1">EXF-9911</strain>
    </source>
</reference>
<organism evidence="1 2">
    <name type="scientific">Aureobasidium melanogenum</name>
    <name type="common">Aureobasidium pullulans var. melanogenum</name>
    <dbReference type="NCBI Taxonomy" id="46634"/>
    <lineage>
        <taxon>Eukaryota</taxon>
        <taxon>Fungi</taxon>
        <taxon>Dikarya</taxon>
        <taxon>Ascomycota</taxon>
        <taxon>Pezizomycotina</taxon>
        <taxon>Dothideomycetes</taxon>
        <taxon>Dothideomycetidae</taxon>
        <taxon>Dothideales</taxon>
        <taxon>Saccotheciaceae</taxon>
        <taxon>Aureobasidium</taxon>
    </lineage>
</organism>
<dbReference type="AlphaFoldDB" id="A0A9P8EDF5"/>
<gene>
    <name evidence="1" type="ORF">KCU76_g10299</name>
</gene>
<protein>
    <recommendedName>
        <fullName evidence="3">Fungal N-terminal domain-containing protein</fullName>
    </recommendedName>
</protein>
<name>A0A9P8EDF5_AURME</name>
<feature type="non-terminal residue" evidence="1">
    <location>
        <position position="584"/>
    </location>
</feature>
<dbReference type="EMBL" id="JAHFXF010000453">
    <property type="protein sequence ID" value="KAG9687480.1"/>
    <property type="molecule type" value="Genomic_DNA"/>
</dbReference>
<dbReference type="InterPro" id="IPR036770">
    <property type="entry name" value="Ankyrin_rpt-contain_sf"/>
</dbReference>
<comment type="caution">
    <text evidence="1">The sequence shown here is derived from an EMBL/GenBank/DDBJ whole genome shotgun (WGS) entry which is preliminary data.</text>
</comment>
<evidence type="ECO:0000313" key="1">
    <source>
        <dbReference type="EMBL" id="KAG9687480.1"/>
    </source>
</evidence>
<accession>A0A9P8EDF5</accession>
<dbReference type="Gene3D" id="1.25.40.20">
    <property type="entry name" value="Ankyrin repeat-containing domain"/>
    <property type="match status" value="1"/>
</dbReference>
<reference evidence="1" key="2">
    <citation type="submission" date="2021-08" db="EMBL/GenBank/DDBJ databases">
        <authorList>
            <person name="Gostincar C."/>
            <person name="Sun X."/>
            <person name="Song Z."/>
            <person name="Gunde-Cimerman N."/>
        </authorList>
    </citation>
    <scope>NUCLEOTIDE SEQUENCE</scope>
    <source>
        <strain evidence="1">EXF-9911</strain>
    </source>
</reference>
<dbReference type="Proteomes" id="UP000779574">
    <property type="component" value="Unassembled WGS sequence"/>
</dbReference>